<dbReference type="AlphaFoldDB" id="L9YV45"/>
<sequence>MDEQQFLLTRLWLLSELEDREQLAAVLEVVYTNGERSITSPSTCSKQMGRTSEHGRSSRTD</sequence>
<comment type="caution">
    <text evidence="2">The sequence shown here is derived from an EMBL/GenBank/DDBJ whole genome shotgun (WGS) entry which is preliminary data.</text>
</comment>
<evidence type="ECO:0000313" key="3">
    <source>
        <dbReference type="Proteomes" id="UP000011592"/>
    </source>
</evidence>
<feature type="region of interest" description="Disordered" evidence="1">
    <location>
        <begin position="37"/>
        <end position="61"/>
    </location>
</feature>
<evidence type="ECO:0000313" key="2">
    <source>
        <dbReference type="EMBL" id="ELY77536.1"/>
    </source>
</evidence>
<feature type="compositionally biased region" description="Basic and acidic residues" evidence="1">
    <location>
        <begin position="51"/>
        <end position="61"/>
    </location>
</feature>
<dbReference type="EMBL" id="AOIJ01000061">
    <property type="protein sequence ID" value="ELY77536.1"/>
    <property type="molecule type" value="Genomic_DNA"/>
</dbReference>
<reference evidence="2 3" key="1">
    <citation type="journal article" date="2014" name="PLoS Genet.">
        <title>Phylogenetically driven sequencing of extremely halophilic archaea reveals strategies for static and dynamic osmo-response.</title>
        <authorList>
            <person name="Becker E.A."/>
            <person name="Seitzer P.M."/>
            <person name="Tritt A."/>
            <person name="Larsen D."/>
            <person name="Krusor M."/>
            <person name="Yao A.I."/>
            <person name="Wu D."/>
            <person name="Madern D."/>
            <person name="Eisen J.A."/>
            <person name="Darling A.E."/>
            <person name="Facciotti M.T."/>
        </authorList>
    </citation>
    <scope>NUCLEOTIDE SEQUENCE [LARGE SCALE GENOMIC DNA]</scope>
    <source>
        <strain evidence="2 3">JCM 14663</strain>
    </source>
</reference>
<accession>L9YV45</accession>
<keyword evidence="3" id="KW-1185">Reference proteome</keyword>
<feature type="compositionally biased region" description="Polar residues" evidence="1">
    <location>
        <begin position="37"/>
        <end position="50"/>
    </location>
</feature>
<proteinExistence type="predicted"/>
<organism evidence="2 3">
    <name type="scientific">Natrinema gari JCM 14663</name>
    <dbReference type="NCBI Taxonomy" id="1230459"/>
    <lineage>
        <taxon>Archaea</taxon>
        <taxon>Methanobacteriati</taxon>
        <taxon>Methanobacteriota</taxon>
        <taxon>Stenosarchaea group</taxon>
        <taxon>Halobacteria</taxon>
        <taxon>Halobacteriales</taxon>
        <taxon>Natrialbaceae</taxon>
        <taxon>Natrinema</taxon>
    </lineage>
</organism>
<gene>
    <name evidence="2" type="ORF">C486_15569</name>
</gene>
<name>L9YV45_9EURY</name>
<dbReference type="Proteomes" id="UP000011592">
    <property type="component" value="Unassembled WGS sequence"/>
</dbReference>
<protein>
    <submittedName>
        <fullName evidence="2">Uncharacterized protein</fullName>
    </submittedName>
</protein>
<evidence type="ECO:0000256" key="1">
    <source>
        <dbReference type="SAM" id="MobiDB-lite"/>
    </source>
</evidence>